<evidence type="ECO:0000313" key="2">
    <source>
        <dbReference type="EMBL" id="CAA9236767.1"/>
    </source>
</evidence>
<feature type="chain" id="PRO_5027023698" evidence="1">
    <location>
        <begin position="27"/>
        <end position="505"/>
    </location>
</feature>
<dbReference type="Gene3D" id="3.20.20.80">
    <property type="entry name" value="Glycosidases"/>
    <property type="match status" value="1"/>
</dbReference>
<dbReference type="EMBL" id="CADCTO010000165">
    <property type="protein sequence ID" value="CAA9236767.1"/>
    <property type="molecule type" value="Genomic_DNA"/>
</dbReference>
<dbReference type="AlphaFoldDB" id="A0A6J4I0U6"/>
<dbReference type="InterPro" id="IPR017853">
    <property type="entry name" value="GH"/>
</dbReference>
<gene>
    <name evidence="2" type="ORF">AVDCRST_MAG63-1228</name>
</gene>
<proteinExistence type="predicted"/>
<evidence type="ECO:0000256" key="1">
    <source>
        <dbReference type="SAM" id="SignalP"/>
    </source>
</evidence>
<dbReference type="SUPFAM" id="SSF51445">
    <property type="entry name" value="(Trans)glycosidases"/>
    <property type="match status" value="1"/>
</dbReference>
<reference evidence="2" key="1">
    <citation type="submission" date="2020-02" db="EMBL/GenBank/DDBJ databases">
        <authorList>
            <person name="Meier V. D."/>
        </authorList>
    </citation>
    <scope>NUCLEOTIDE SEQUENCE</scope>
    <source>
        <strain evidence="2">AVDCRST_MAG63</strain>
    </source>
</reference>
<name>A0A6J4I0U6_9BACT</name>
<feature type="signal peptide" evidence="1">
    <location>
        <begin position="1"/>
        <end position="26"/>
    </location>
</feature>
<keyword evidence="1" id="KW-0732">Signal</keyword>
<organism evidence="2">
    <name type="scientific">uncultured Armatimonadetes bacterium</name>
    <dbReference type="NCBI Taxonomy" id="157466"/>
    <lineage>
        <taxon>Bacteria</taxon>
        <taxon>Bacillati</taxon>
        <taxon>Armatimonadota</taxon>
        <taxon>environmental samples</taxon>
    </lineage>
</organism>
<sequence>MTFRFCAGTIFVLAVAAAAASTAVLAGGVAGQSKKEGATAAGAAPLPPVKVKYRVSDAEWQVRTPRTPEMLAGFTASAYPAPALNRWGGRTDRKVAPTGFFHARKIGERWWLVDPDGGLFLHVGVAGVDPGRTPASRAALGERFGTPERWAAQTTGYLRGLGFNGAGAWSGVGLLRAAPAPRLVYTVIGNTTGAPGGGTGGGGFMSNFGKKLKATRPGVGHTNYPDGCIPVFHPDFPAFCDEYARPLAGLKNDPWLLGYFSDNELPFPRLEKYLALPPDDPAMGSSYRAAREWIDARRGSTGATAADLTQQEKDAWTEHVYDRYLALTTGATRKYDPNHMCLGPRFYGPEKDSPAAFRAAGRHLDVLAVNLYFVWSPKPADIGRWTAWSGKPVMITEWYAKGMDSGLPNTSGAGWTVPTQEDRGLFYQTFTLGLLESGNCVGWHWFKYLDNDPNDPNAEASNRDANKGMVTGRFAPYAPLVDRMSSLNHSVYAVTDYFDREKRRP</sequence>
<protein>
    <submittedName>
        <fullName evidence="2">GH50</fullName>
    </submittedName>
</protein>
<accession>A0A6J4I0U6</accession>